<keyword evidence="12" id="KW-1185">Reference proteome</keyword>
<dbReference type="InterPro" id="IPR036565">
    <property type="entry name" value="Mur-like_cat_sf"/>
</dbReference>
<gene>
    <name evidence="7" type="primary">murD</name>
    <name evidence="11" type="ORF">JCM15548_13325</name>
</gene>
<keyword evidence="5 7" id="KW-0547">Nucleotide-binding</keyword>
<evidence type="ECO:0000256" key="5">
    <source>
        <dbReference type="ARBA" id="ARBA00022741"/>
    </source>
</evidence>
<keyword evidence="7 8" id="KW-0133">Cell shape</keyword>
<feature type="domain" description="Mur ligase C-terminal" evidence="9">
    <location>
        <begin position="307"/>
        <end position="420"/>
    </location>
</feature>
<evidence type="ECO:0000256" key="7">
    <source>
        <dbReference type="HAMAP-Rule" id="MF_00639"/>
    </source>
</evidence>
<dbReference type="PANTHER" id="PTHR43692:SF1">
    <property type="entry name" value="UDP-N-ACETYLMURAMOYLALANINE--D-GLUTAMATE LIGASE"/>
    <property type="match status" value="1"/>
</dbReference>
<dbReference type="STRING" id="1236989.JCM15548_13325"/>
<keyword evidence="7 8" id="KW-0131">Cell cycle</keyword>
<dbReference type="SUPFAM" id="SSF53244">
    <property type="entry name" value="MurD-like peptide ligases, peptide-binding domain"/>
    <property type="match status" value="1"/>
</dbReference>
<dbReference type="SUPFAM" id="SSF51984">
    <property type="entry name" value="MurCD N-terminal domain"/>
    <property type="match status" value="1"/>
</dbReference>
<dbReference type="InterPro" id="IPR004101">
    <property type="entry name" value="Mur_ligase_C"/>
</dbReference>
<evidence type="ECO:0000256" key="6">
    <source>
        <dbReference type="ARBA" id="ARBA00022840"/>
    </source>
</evidence>
<dbReference type="Gene3D" id="3.40.1190.10">
    <property type="entry name" value="Mur-like, catalytic domain"/>
    <property type="match status" value="1"/>
</dbReference>
<keyword evidence="7 8" id="KW-0573">Peptidoglycan synthesis</keyword>
<protein>
    <recommendedName>
        <fullName evidence="7 8">UDP-N-acetylmuramoylalanine--D-glutamate ligase</fullName>
        <ecNumber evidence="7 8">6.3.2.9</ecNumber>
    </recommendedName>
    <alternativeName>
        <fullName evidence="7">D-glutamic acid-adding enzyme</fullName>
    </alternativeName>
    <alternativeName>
        <fullName evidence="7">UDP-N-acetylmuramoyl-L-alanyl-D-glutamate synthetase</fullName>
    </alternativeName>
</protein>
<evidence type="ECO:0000259" key="9">
    <source>
        <dbReference type="Pfam" id="PF02875"/>
    </source>
</evidence>
<feature type="binding site" evidence="7">
    <location>
        <begin position="110"/>
        <end position="116"/>
    </location>
    <ligand>
        <name>ATP</name>
        <dbReference type="ChEBI" id="CHEBI:30616"/>
    </ligand>
</feature>
<evidence type="ECO:0000256" key="4">
    <source>
        <dbReference type="ARBA" id="ARBA00022598"/>
    </source>
</evidence>
<evidence type="ECO:0000256" key="2">
    <source>
        <dbReference type="ARBA" id="ARBA00004752"/>
    </source>
</evidence>
<dbReference type="GO" id="GO:0008764">
    <property type="term" value="F:UDP-N-acetylmuramoylalanine-D-glutamate ligase activity"/>
    <property type="evidence" value="ECO:0007669"/>
    <property type="project" value="UniProtKB-UniRule"/>
</dbReference>
<dbReference type="Pfam" id="PF21799">
    <property type="entry name" value="MurD-like_N"/>
    <property type="match status" value="1"/>
</dbReference>
<dbReference type="InterPro" id="IPR013221">
    <property type="entry name" value="Mur_ligase_cen"/>
</dbReference>
<dbReference type="EMBL" id="BAZW01000035">
    <property type="protein sequence ID" value="GAO30994.1"/>
    <property type="molecule type" value="Genomic_DNA"/>
</dbReference>
<keyword evidence="7 8" id="KW-0961">Cell wall biogenesis/degradation</keyword>
<dbReference type="HAMAP" id="MF_00639">
    <property type="entry name" value="MurD"/>
    <property type="match status" value="1"/>
</dbReference>
<evidence type="ECO:0000256" key="3">
    <source>
        <dbReference type="ARBA" id="ARBA00022490"/>
    </source>
</evidence>
<proteinExistence type="inferred from homology"/>
<comment type="subcellular location">
    <subcellularLocation>
        <location evidence="1 7 8">Cytoplasm</location>
    </subcellularLocation>
</comment>
<feature type="domain" description="Mur ligase central" evidence="10">
    <location>
        <begin position="108"/>
        <end position="285"/>
    </location>
</feature>
<evidence type="ECO:0000259" key="10">
    <source>
        <dbReference type="Pfam" id="PF08245"/>
    </source>
</evidence>
<dbReference type="GO" id="GO:0005524">
    <property type="term" value="F:ATP binding"/>
    <property type="evidence" value="ECO:0007669"/>
    <property type="project" value="UniProtKB-UniRule"/>
</dbReference>
<organism evidence="11 12">
    <name type="scientific">Geofilum rubicundum JCM 15548</name>
    <dbReference type="NCBI Taxonomy" id="1236989"/>
    <lineage>
        <taxon>Bacteria</taxon>
        <taxon>Pseudomonadati</taxon>
        <taxon>Bacteroidota</taxon>
        <taxon>Bacteroidia</taxon>
        <taxon>Marinilabiliales</taxon>
        <taxon>Marinilabiliaceae</taxon>
        <taxon>Geofilum</taxon>
    </lineage>
</organism>
<name>A0A0E9M0H5_9BACT</name>
<dbReference type="NCBIfam" id="TIGR01087">
    <property type="entry name" value="murD"/>
    <property type="match status" value="1"/>
</dbReference>
<dbReference type="Pfam" id="PF08245">
    <property type="entry name" value="Mur_ligase_M"/>
    <property type="match status" value="1"/>
</dbReference>
<dbReference type="PANTHER" id="PTHR43692">
    <property type="entry name" value="UDP-N-ACETYLMURAMOYLALANINE--D-GLUTAMATE LIGASE"/>
    <property type="match status" value="1"/>
</dbReference>
<dbReference type="GO" id="GO:0071555">
    <property type="term" value="P:cell wall organization"/>
    <property type="evidence" value="ECO:0007669"/>
    <property type="project" value="UniProtKB-KW"/>
</dbReference>
<dbReference type="Gene3D" id="3.90.190.20">
    <property type="entry name" value="Mur ligase, C-terminal domain"/>
    <property type="match status" value="1"/>
</dbReference>
<dbReference type="InterPro" id="IPR036615">
    <property type="entry name" value="Mur_ligase_C_dom_sf"/>
</dbReference>
<dbReference type="RefSeq" id="WP_062126604.1">
    <property type="nucleotide sequence ID" value="NZ_BAZW01000035.1"/>
</dbReference>
<dbReference type="Gene3D" id="3.40.50.720">
    <property type="entry name" value="NAD(P)-binding Rossmann-like Domain"/>
    <property type="match status" value="1"/>
</dbReference>
<comment type="caution">
    <text evidence="11">The sequence shown here is derived from an EMBL/GenBank/DDBJ whole genome shotgun (WGS) entry which is preliminary data.</text>
</comment>
<dbReference type="Proteomes" id="UP000032900">
    <property type="component" value="Unassembled WGS sequence"/>
</dbReference>
<dbReference type="Pfam" id="PF02875">
    <property type="entry name" value="Mur_ligase_C"/>
    <property type="match status" value="1"/>
</dbReference>
<keyword evidence="7 8" id="KW-0132">Cell division</keyword>
<comment type="catalytic activity">
    <reaction evidence="7 8">
        <text>UDP-N-acetyl-alpha-D-muramoyl-L-alanine + D-glutamate + ATP = UDP-N-acetyl-alpha-D-muramoyl-L-alanyl-D-glutamate + ADP + phosphate + H(+)</text>
        <dbReference type="Rhea" id="RHEA:16429"/>
        <dbReference type="ChEBI" id="CHEBI:15378"/>
        <dbReference type="ChEBI" id="CHEBI:29986"/>
        <dbReference type="ChEBI" id="CHEBI:30616"/>
        <dbReference type="ChEBI" id="CHEBI:43474"/>
        <dbReference type="ChEBI" id="CHEBI:83898"/>
        <dbReference type="ChEBI" id="CHEBI:83900"/>
        <dbReference type="ChEBI" id="CHEBI:456216"/>
        <dbReference type="EC" id="6.3.2.9"/>
    </reaction>
</comment>
<dbReference type="AlphaFoldDB" id="A0A0E9M0H5"/>
<evidence type="ECO:0000256" key="1">
    <source>
        <dbReference type="ARBA" id="ARBA00004496"/>
    </source>
</evidence>
<reference evidence="11 12" key="1">
    <citation type="journal article" date="2015" name="Microbes Environ.">
        <title>Distribution and evolution of nitrogen fixation genes in the phylum bacteroidetes.</title>
        <authorList>
            <person name="Inoue J."/>
            <person name="Oshima K."/>
            <person name="Suda W."/>
            <person name="Sakamoto M."/>
            <person name="Iino T."/>
            <person name="Noda S."/>
            <person name="Hongoh Y."/>
            <person name="Hattori M."/>
            <person name="Ohkuma M."/>
        </authorList>
    </citation>
    <scope>NUCLEOTIDE SEQUENCE [LARGE SCALE GENOMIC DNA]</scope>
    <source>
        <strain evidence="11">JCM 15548</strain>
    </source>
</reference>
<comment type="function">
    <text evidence="7 8">Cell wall formation. Catalyzes the addition of glutamate to the nucleotide precursor UDP-N-acetylmuramoyl-L-alanine (UMA).</text>
</comment>
<dbReference type="GO" id="GO:0005737">
    <property type="term" value="C:cytoplasm"/>
    <property type="evidence" value="ECO:0007669"/>
    <property type="project" value="UniProtKB-SubCell"/>
</dbReference>
<evidence type="ECO:0000256" key="8">
    <source>
        <dbReference type="RuleBase" id="RU003664"/>
    </source>
</evidence>
<sequence length="444" mass="47839">MQKELVILGAGESGVGAALLARAKGIPVFVSDNGPIAPRFKEELASGQIPFEEGGHTQSRVLQAGEVVKSPGIPDTAPLIQALEAAGIPVISDIELAGRYTRAHIIGITGSNGKTTTTLWLHHVLMGAGMDAVLSGNVGVSPCRELARRDPAIFVMELSSFQLDRMYQFKVDTAIITNITPDHLDRYHYQFENYVQAKLRILQNQDAKGAFIWWQEDPVLNEFLKPNITPARSLSFSKNRVAAAYVEGGQLVATSGANTLRMPVEDLALQGQHNLYNAMAVALAALTAGAPVEAIVDGLSSFKGVAHRLEHCGEVDGVLYINDSKATNVDSTWYALESMTRPVIWIAGGTDKGNEYEALHPLVTEKVKALICMGVDNEKLIKAFSGLVPEVESTASMEAALGAARRLASPGDVVLLSPACASFDLFKNYEHRGDLFRQMVSVTD</sequence>
<dbReference type="SUPFAM" id="SSF53623">
    <property type="entry name" value="MurD-like peptide ligases, catalytic domain"/>
    <property type="match status" value="1"/>
</dbReference>
<keyword evidence="3 7" id="KW-0963">Cytoplasm</keyword>
<accession>A0A0E9M0H5</accession>
<dbReference type="GO" id="GO:0009252">
    <property type="term" value="P:peptidoglycan biosynthetic process"/>
    <property type="evidence" value="ECO:0007669"/>
    <property type="project" value="UniProtKB-UniRule"/>
</dbReference>
<evidence type="ECO:0000313" key="12">
    <source>
        <dbReference type="Proteomes" id="UP000032900"/>
    </source>
</evidence>
<dbReference type="GO" id="GO:0008360">
    <property type="term" value="P:regulation of cell shape"/>
    <property type="evidence" value="ECO:0007669"/>
    <property type="project" value="UniProtKB-KW"/>
</dbReference>
<dbReference type="EC" id="6.3.2.9" evidence="7 8"/>
<comment type="pathway">
    <text evidence="2 7 8">Cell wall biogenesis; peptidoglycan biosynthesis.</text>
</comment>
<keyword evidence="4 7" id="KW-0436">Ligase</keyword>
<dbReference type="OrthoDB" id="9809796at2"/>
<dbReference type="InterPro" id="IPR005762">
    <property type="entry name" value="MurD"/>
</dbReference>
<dbReference type="UniPathway" id="UPA00219"/>
<dbReference type="GO" id="GO:0051301">
    <property type="term" value="P:cell division"/>
    <property type="evidence" value="ECO:0007669"/>
    <property type="project" value="UniProtKB-KW"/>
</dbReference>
<comment type="similarity">
    <text evidence="7">Belongs to the MurCDEF family.</text>
</comment>
<keyword evidence="6 7" id="KW-0067">ATP-binding</keyword>
<evidence type="ECO:0000313" key="11">
    <source>
        <dbReference type="EMBL" id="GAO30994.1"/>
    </source>
</evidence>